<dbReference type="InterPro" id="IPR002491">
    <property type="entry name" value="ABC_transptr_periplasmic_BD"/>
</dbReference>
<dbReference type="PANTHER" id="PTHR30535">
    <property type="entry name" value="VITAMIN B12-BINDING PROTEIN"/>
    <property type="match status" value="1"/>
</dbReference>
<dbReference type="CDD" id="cd01143">
    <property type="entry name" value="YvrC"/>
    <property type="match status" value="1"/>
</dbReference>
<dbReference type="SUPFAM" id="SSF53807">
    <property type="entry name" value="Helical backbone' metal receptor"/>
    <property type="match status" value="1"/>
</dbReference>
<dbReference type="InterPro" id="IPR054828">
    <property type="entry name" value="Vit_B12_bind_prot"/>
</dbReference>
<feature type="region of interest" description="Disordered" evidence="3">
    <location>
        <begin position="24"/>
        <end position="53"/>
    </location>
</feature>
<evidence type="ECO:0000313" key="6">
    <source>
        <dbReference type="EMBL" id="MFC0522730.1"/>
    </source>
</evidence>
<proteinExistence type="inferred from homology"/>
<dbReference type="InterPro" id="IPR050902">
    <property type="entry name" value="ABC_Transporter_SBP"/>
</dbReference>
<dbReference type="Gene3D" id="3.40.50.1980">
    <property type="entry name" value="Nitrogenase molybdenum iron protein domain"/>
    <property type="match status" value="2"/>
</dbReference>
<dbReference type="PROSITE" id="PS51257">
    <property type="entry name" value="PROKAR_LIPOPROTEIN"/>
    <property type="match status" value="1"/>
</dbReference>
<dbReference type="Proteomes" id="UP001589836">
    <property type="component" value="Unassembled WGS sequence"/>
</dbReference>
<evidence type="ECO:0000259" key="5">
    <source>
        <dbReference type="PROSITE" id="PS50983"/>
    </source>
</evidence>
<dbReference type="PROSITE" id="PS50983">
    <property type="entry name" value="FE_B12_PBP"/>
    <property type="match status" value="1"/>
</dbReference>
<keyword evidence="2 4" id="KW-0732">Signal</keyword>
<feature type="compositionally biased region" description="Acidic residues" evidence="3">
    <location>
        <begin position="34"/>
        <end position="49"/>
    </location>
</feature>
<comment type="similarity">
    <text evidence="1">Belongs to the bacterial solute-binding protein 8 family.</text>
</comment>
<comment type="caution">
    <text evidence="6">The sequence shown here is derived from an EMBL/GenBank/DDBJ whole genome shotgun (WGS) entry which is preliminary data.</text>
</comment>
<evidence type="ECO:0000313" key="7">
    <source>
        <dbReference type="Proteomes" id="UP001589836"/>
    </source>
</evidence>
<accession>A0ABV6LK04</accession>
<protein>
    <submittedName>
        <fullName evidence="6">ABC transporter substrate-binding protein</fullName>
    </submittedName>
</protein>
<evidence type="ECO:0000256" key="2">
    <source>
        <dbReference type="ARBA" id="ARBA00022729"/>
    </source>
</evidence>
<feature type="chain" id="PRO_5046123141" evidence="4">
    <location>
        <begin position="23"/>
        <end position="329"/>
    </location>
</feature>
<evidence type="ECO:0000256" key="3">
    <source>
        <dbReference type="SAM" id="MobiDB-lite"/>
    </source>
</evidence>
<gene>
    <name evidence="6" type="ORF">ACFFGV_03890</name>
</gene>
<dbReference type="EMBL" id="JBHLTP010000003">
    <property type="protein sequence ID" value="MFC0522730.1"/>
    <property type="molecule type" value="Genomic_DNA"/>
</dbReference>
<evidence type="ECO:0000256" key="4">
    <source>
        <dbReference type="SAM" id="SignalP"/>
    </source>
</evidence>
<name>A0ABV6LK04_9BACI</name>
<feature type="domain" description="Fe/B12 periplasmic-binding" evidence="5">
    <location>
        <begin position="71"/>
        <end position="327"/>
    </location>
</feature>
<feature type="signal peptide" evidence="4">
    <location>
        <begin position="1"/>
        <end position="22"/>
    </location>
</feature>
<reference evidence="6 7" key="1">
    <citation type="submission" date="2024-09" db="EMBL/GenBank/DDBJ databases">
        <authorList>
            <person name="Sun Q."/>
            <person name="Mori K."/>
        </authorList>
    </citation>
    <scope>NUCLEOTIDE SEQUENCE [LARGE SCALE GENOMIC DNA]</scope>
    <source>
        <strain evidence="6 7">NCAIM B.02529</strain>
    </source>
</reference>
<evidence type="ECO:0000256" key="1">
    <source>
        <dbReference type="ARBA" id="ARBA00008814"/>
    </source>
</evidence>
<dbReference type="NCBIfam" id="NF038402">
    <property type="entry name" value="TroA_like"/>
    <property type="match status" value="1"/>
</dbReference>
<organism evidence="6 7">
    <name type="scientific">Pontibacillus salicampi</name>
    <dbReference type="NCBI Taxonomy" id="1449801"/>
    <lineage>
        <taxon>Bacteria</taxon>
        <taxon>Bacillati</taxon>
        <taxon>Bacillota</taxon>
        <taxon>Bacilli</taxon>
        <taxon>Bacillales</taxon>
        <taxon>Bacillaceae</taxon>
        <taxon>Pontibacillus</taxon>
    </lineage>
</organism>
<sequence>MWKQLLAILMVVSLLVGCASNGNDEAEQANTEGEAAEEQTSSEDNDSDDTYPLTIRDAMDNEVTFEEAPKKIVSLIPSNTEILFSLGLGDRVVGVSDFANYPEEAASKEKIGGQELNIEKILSLEPDVVMAHASGAHNSEQGLQQLRDAGIPVYVVQDATSFESVYDTLASVGKITGTSGKASTIVEEMKASLVEIKQKADDIPNEEKKKVFMEVSPAPEIYTTGKGTFLNEMLNTINATNAVGDQEGWIKMNNEAIVELQPEVIVTTYGYYTENPKEKVMSREGWDSVPAIKEEQVYDVHSDLVTRPGPRLIEGVNELAKAVYPDTFQ</sequence>
<keyword evidence="7" id="KW-1185">Reference proteome</keyword>
<dbReference type="PANTHER" id="PTHR30535:SF34">
    <property type="entry name" value="MOLYBDATE-BINDING PROTEIN MOLA"/>
    <property type="match status" value="1"/>
</dbReference>
<dbReference type="Pfam" id="PF01497">
    <property type="entry name" value="Peripla_BP_2"/>
    <property type="match status" value="1"/>
</dbReference>